<dbReference type="EMBL" id="SSMQ01000040">
    <property type="protein sequence ID" value="TKD01338.1"/>
    <property type="molecule type" value="Genomic_DNA"/>
</dbReference>
<sequence length="184" mass="20808">MSEAAEEGDVSLVERVLAGDRSAADALVKEHQAGILRLVRRYVRRPEDAEDVAQRAFLNAFEKLADFRRESSFRTWLYRIAVHVALNHVRGSSREGPLADMDDLPAFTNSLETSRLVAAEVWGRVVQRLEELPPKQRLAVELRLFHELSFREIAVLADCSEDSAKVNFHHGIKRLRGLIPDPNA</sequence>
<dbReference type="Gene3D" id="1.10.10.10">
    <property type="entry name" value="Winged helix-like DNA-binding domain superfamily/Winged helix DNA-binding domain"/>
    <property type="match status" value="1"/>
</dbReference>
<dbReference type="Pfam" id="PF04542">
    <property type="entry name" value="Sigma70_r2"/>
    <property type="match status" value="1"/>
</dbReference>
<keyword evidence="5 6" id="KW-0804">Transcription</keyword>
<keyword evidence="2 6" id="KW-0805">Transcription regulation</keyword>
<evidence type="ECO:0000256" key="5">
    <source>
        <dbReference type="ARBA" id="ARBA00023163"/>
    </source>
</evidence>
<dbReference type="SUPFAM" id="SSF88659">
    <property type="entry name" value="Sigma3 and sigma4 domains of RNA polymerase sigma factors"/>
    <property type="match status" value="1"/>
</dbReference>
<keyword evidence="10" id="KW-1185">Reference proteome</keyword>
<dbReference type="GO" id="GO:0003677">
    <property type="term" value="F:DNA binding"/>
    <property type="evidence" value="ECO:0007669"/>
    <property type="project" value="UniProtKB-KW"/>
</dbReference>
<dbReference type="Gene3D" id="1.10.1740.10">
    <property type="match status" value="1"/>
</dbReference>
<gene>
    <name evidence="9" type="ORF">E8A74_31320</name>
</gene>
<accession>A0A4U1J2I6</accession>
<feature type="domain" description="RNA polymerase sigma factor 70 region 4 type 2" evidence="8">
    <location>
        <begin position="124"/>
        <end position="175"/>
    </location>
</feature>
<dbReference type="SUPFAM" id="SSF88946">
    <property type="entry name" value="Sigma2 domain of RNA polymerase sigma factors"/>
    <property type="match status" value="1"/>
</dbReference>
<dbReference type="NCBIfam" id="TIGR02937">
    <property type="entry name" value="sigma70-ECF"/>
    <property type="match status" value="1"/>
</dbReference>
<dbReference type="GO" id="GO:0016987">
    <property type="term" value="F:sigma factor activity"/>
    <property type="evidence" value="ECO:0007669"/>
    <property type="project" value="UniProtKB-KW"/>
</dbReference>
<dbReference type="InterPro" id="IPR039425">
    <property type="entry name" value="RNA_pol_sigma-70-like"/>
</dbReference>
<dbReference type="Proteomes" id="UP000309215">
    <property type="component" value="Unassembled WGS sequence"/>
</dbReference>
<evidence type="ECO:0000313" key="10">
    <source>
        <dbReference type="Proteomes" id="UP000309215"/>
    </source>
</evidence>
<evidence type="ECO:0000256" key="1">
    <source>
        <dbReference type="ARBA" id="ARBA00010641"/>
    </source>
</evidence>
<dbReference type="RefSeq" id="WP_136932784.1">
    <property type="nucleotide sequence ID" value="NZ_SSMQ01000040.1"/>
</dbReference>
<organism evidence="9 10">
    <name type="scientific">Polyangium fumosum</name>
    <dbReference type="NCBI Taxonomy" id="889272"/>
    <lineage>
        <taxon>Bacteria</taxon>
        <taxon>Pseudomonadati</taxon>
        <taxon>Myxococcota</taxon>
        <taxon>Polyangia</taxon>
        <taxon>Polyangiales</taxon>
        <taxon>Polyangiaceae</taxon>
        <taxon>Polyangium</taxon>
    </lineage>
</organism>
<protein>
    <recommendedName>
        <fullName evidence="6">RNA polymerase sigma factor</fullName>
    </recommendedName>
</protein>
<dbReference type="InterPro" id="IPR013249">
    <property type="entry name" value="RNA_pol_sigma70_r4_t2"/>
</dbReference>
<feature type="domain" description="RNA polymerase sigma-70 region 2" evidence="7">
    <location>
        <begin position="27"/>
        <end position="94"/>
    </location>
</feature>
<dbReference type="AlphaFoldDB" id="A0A4U1J2I6"/>
<evidence type="ECO:0000259" key="8">
    <source>
        <dbReference type="Pfam" id="PF08281"/>
    </source>
</evidence>
<dbReference type="OrthoDB" id="5508845at2"/>
<name>A0A4U1J2I6_9BACT</name>
<evidence type="ECO:0000256" key="4">
    <source>
        <dbReference type="ARBA" id="ARBA00023125"/>
    </source>
</evidence>
<dbReference type="InterPro" id="IPR007627">
    <property type="entry name" value="RNA_pol_sigma70_r2"/>
</dbReference>
<proteinExistence type="inferred from homology"/>
<keyword evidence="3 6" id="KW-0731">Sigma factor</keyword>
<comment type="caution">
    <text evidence="9">The sequence shown here is derived from an EMBL/GenBank/DDBJ whole genome shotgun (WGS) entry which is preliminary data.</text>
</comment>
<comment type="similarity">
    <text evidence="1 6">Belongs to the sigma-70 factor family. ECF subfamily.</text>
</comment>
<evidence type="ECO:0000259" key="7">
    <source>
        <dbReference type="Pfam" id="PF04542"/>
    </source>
</evidence>
<dbReference type="GO" id="GO:0006352">
    <property type="term" value="P:DNA-templated transcription initiation"/>
    <property type="evidence" value="ECO:0007669"/>
    <property type="project" value="InterPro"/>
</dbReference>
<dbReference type="PANTHER" id="PTHR43133">
    <property type="entry name" value="RNA POLYMERASE ECF-TYPE SIGMA FACTO"/>
    <property type="match status" value="1"/>
</dbReference>
<evidence type="ECO:0000256" key="6">
    <source>
        <dbReference type="RuleBase" id="RU000716"/>
    </source>
</evidence>
<dbReference type="InterPro" id="IPR000838">
    <property type="entry name" value="RNA_pol_sigma70_ECF_CS"/>
</dbReference>
<evidence type="ECO:0000313" key="9">
    <source>
        <dbReference type="EMBL" id="TKD01338.1"/>
    </source>
</evidence>
<keyword evidence="4 6" id="KW-0238">DNA-binding</keyword>
<dbReference type="InterPro" id="IPR036388">
    <property type="entry name" value="WH-like_DNA-bd_sf"/>
</dbReference>
<reference evidence="9 10" key="1">
    <citation type="submission" date="2019-04" db="EMBL/GenBank/DDBJ databases">
        <authorList>
            <person name="Li Y."/>
            <person name="Wang J."/>
        </authorList>
    </citation>
    <scope>NUCLEOTIDE SEQUENCE [LARGE SCALE GENOMIC DNA]</scope>
    <source>
        <strain evidence="9 10">DSM 14668</strain>
    </source>
</reference>
<dbReference type="InterPro" id="IPR014284">
    <property type="entry name" value="RNA_pol_sigma-70_dom"/>
</dbReference>
<dbReference type="Pfam" id="PF08281">
    <property type="entry name" value="Sigma70_r4_2"/>
    <property type="match status" value="1"/>
</dbReference>
<dbReference type="InterPro" id="IPR013325">
    <property type="entry name" value="RNA_pol_sigma_r2"/>
</dbReference>
<evidence type="ECO:0000256" key="2">
    <source>
        <dbReference type="ARBA" id="ARBA00023015"/>
    </source>
</evidence>
<dbReference type="PANTHER" id="PTHR43133:SF53">
    <property type="entry name" value="ECF RNA POLYMERASE SIGMA-E FACTOR"/>
    <property type="match status" value="1"/>
</dbReference>
<dbReference type="PROSITE" id="PS01063">
    <property type="entry name" value="SIGMA70_ECF"/>
    <property type="match status" value="1"/>
</dbReference>
<dbReference type="InterPro" id="IPR013324">
    <property type="entry name" value="RNA_pol_sigma_r3/r4-like"/>
</dbReference>
<evidence type="ECO:0000256" key="3">
    <source>
        <dbReference type="ARBA" id="ARBA00023082"/>
    </source>
</evidence>